<feature type="transmembrane region" description="Helical" evidence="1">
    <location>
        <begin position="46"/>
        <end position="68"/>
    </location>
</feature>
<sequence>MIAERHETLTMRDEWSATTDEEGPDALALDAAVIGQPIARGVASGWLELVFLLGLGSVFLANAAVAMVEPASFQELVAASPIGGLIGGAAWIAPLIAVNDLLIGAAVIASYRLQALRAPVLAWAGLWLLMVTVMKATTMG</sequence>
<keyword evidence="1" id="KW-1133">Transmembrane helix</keyword>
<dbReference type="AlphaFoldDB" id="A0A6J4RPS7"/>
<feature type="transmembrane region" description="Helical" evidence="1">
    <location>
        <begin position="120"/>
        <end position="138"/>
    </location>
</feature>
<evidence type="ECO:0000256" key="1">
    <source>
        <dbReference type="SAM" id="Phobius"/>
    </source>
</evidence>
<keyword evidence="1" id="KW-0472">Membrane</keyword>
<organism evidence="2">
    <name type="scientific">uncultured Solirubrobacteraceae bacterium</name>
    <dbReference type="NCBI Taxonomy" id="1162706"/>
    <lineage>
        <taxon>Bacteria</taxon>
        <taxon>Bacillati</taxon>
        <taxon>Actinomycetota</taxon>
        <taxon>Thermoleophilia</taxon>
        <taxon>Solirubrobacterales</taxon>
        <taxon>Solirubrobacteraceae</taxon>
        <taxon>environmental samples</taxon>
    </lineage>
</organism>
<evidence type="ECO:0000313" key="2">
    <source>
        <dbReference type="EMBL" id="CAA9477977.1"/>
    </source>
</evidence>
<keyword evidence="1" id="KW-0812">Transmembrane</keyword>
<proteinExistence type="predicted"/>
<protein>
    <submittedName>
        <fullName evidence="2">Uncharacterized protein</fullName>
    </submittedName>
</protein>
<reference evidence="2" key="1">
    <citation type="submission" date="2020-02" db="EMBL/GenBank/DDBJ databases">
        <authorList>
            <person name="Meier V. D."/>
        </authorList>
    </citation>
    <scope>NUCLEOTIDE SEQUENCE</scope>
    <source>
        <strain evidence="2">AVDCRST_MAG38</strain>
    </source>
</reference>
<dbReference type="EMBL" id="CADCVJ010000152">
    <property type="protein sequence ID" value="CAA9477977.1"/>
    <property type="molecule type" value="Genomic_DNA"/>
</dbReference>
<accession>A0A6J4RPS7</accession>
<gene>
    <name evidence="2" type="ORF">AVDCRST_MAG38-1856</name>
</gene>
<feature type="transmembrane region" description="Helical" evidence="1">
    <location>
        <begin position="88"/>
        <end position="108"/>
    </location>
</feature>
<name>A0A6J4RPS7_9ACTN</name>